<comment type="similarity">
    <text evidence="1">Belongs to the AfsR/DnrI/RedD regulatory family.</text>
</comment>
<feature type="domain" description="OmpR/PhoB-type" evidence="5">
    <location>
        <begin position="793"/>
        <end position="866"/>
    </location>
</feature>
<dbReference type="InterPro" id="IPR059106">
    <property type="entry name" value="WHD_MalT"/>
</dbReference>
<name>A0A1H5ES13_9NOCA</name>
<sequence length="1015" mass="110349">MCNWRARERSVMQEPSKIVKGRVRPPPLPAPLVSRPRIEGLLARLIEDYPVVYIYATAGAGKTTAVLQAAQTITRPVAWLSASRTDETTGQFLTYLEEALARQVPGVAGVATGAMAAGLPHTNVAGLLAEALGDAPVVLVLDDAERLATAEATLVVLGSFLRYLPPTARTVLVGRSELSIDLGSRTIRLVAGIGEDDLAFTREEAAQALVAAGNPDTDPDKAMKATGGWVAGVLFEAWRSADHVPGMGGEADPLHGYLSTQILSPLTPEEVDFLVTTSVLDQVTPAFAEALGPANPAARLHQLRARHLPANWSRDGHALRCHPRFREYLLELLNRRPSAEAREIRHRHAALLARHDHYEEAVAEFLEVGALPEALVAAEHCLEAVTERADLQLAEQWLAALAPVRDSRRRLAPAELMLAVAGENYREAVELADDLADDGERESLARSSSRAGALMSWSYMHVGELGLARSMLDFTAPGPSRDAMQYCLTLVDDGPPRIPPARALCGDSFDALVMRVHYYRGYFGLTMEHWTTGWAARVGESWRIGALLDMGRTEEAVRLFDATSAGAGEGVWFSAILTVKVMCRLGRVDEARRALQMGRTRIRTSGSIMLKMFSYLEEADLELRVGGDLAAAKTALLHILDLPESKQYLFVREQALASLGLIMLRDGDAATAAKHLREVVAAAVRSDRVFSLAHAGVYLAEAEWRLGNPDAADRAADVALDAAYRQGTNHPILQALTDYPGVLSRRLDAEADRDSDWHVLGRAWGSSHGGTTATVGAKIVLTEFGAVALSVNGADVKPRIKKSYELLAYLLDRRASEATRDELLGALFDGRTSDSNLSYLRQAIHHLRQVLPEDARLEVVAGGVRLGSEALITSESLRFEELVAEAAALRGGDRLGTMRRALELVGRGPYLPGVKSVWAEEHRAHLRDRATSLRFEAAETAVGLDELVEAEKFIAQVLREDPFHEAAYRLAMRLADATGDETRVVAVYRSCEHALAEIGAAPSAATRDLLTRLHR</sequence>
<organism evidence="7 8">
    <name type="scientific">Rhodococcus koreensis</name>
    <dbReference type="NCBI Taxonomy" id="99653"/>
    <lineage>
        <taxon>Bacteria</taxon>
        <taxon>Bacillati</taxon>
        <taxon>Actinomycetota</taxon>
        <taxon>Actinomycetes</taxon>
        <taxon>Mycobacteriales</taxon>
        <taxon>Nocardiaceae</taxon>
        <taxon>Rhodococcus</taxon>
    </lineage>
</organism>
<dbReference type="OrthoDB" id="134985at2"/>
<dbReference type="InterPro" id="IPR011990">
    <property type="entry name" value="TPR-like_helical_dom_sf"/>
</dbReference>
<dbReference type="InterPro" id="IPR001867">
    <property type="entry name" value="OmpR/PhoB-type_DNA-bd"/>
</dbReference>
<dbReference type="SMART" id="SM01043">
    <property type="entry name" value="BTAD"/>
    <property type="match status" value="1"/>
</dbReference>
<dbReference type="PANTHER" id="PTHR35807">
    <property type="entry name" value="TRANSCRIPTIONAL REGULATOR REDD-RELATED"/>
    <property type="match status" value="1"/>
</dbReference>
<dbReference type="InterPro" id="IPR016032">
    <property type="entry name" value="Sig_transdc_resp-reg_C-effctor"/>
</dbReference>
<dbReference type="Gene3D" id="1.10.10.10">
    <property type="entry name" value="Winged helix-like DNA-binding domain superfamily/Winged helix DNA-binding domain"/>
    <property type="match status" value="1"/>
</dbReference>
<dbReference type="Gene3D" id="1.25.40.10">
    <property type="entry name" value="Tetratricopeptide repeat domain"/>
    <property type="match status" value="2"/>
</dbReference>
<dbReference type="GO" id="GO:0000160">
    <property type="term" value="P:phosphorelay signal transduction system"/>
    <property type="evidence" value="ECO:0007669"/>
    <property type="project" value="InterPro"/>
</dbReference>
<proteinExistence type="inferred from homology"/>
<keyword evidence="4" id="KW-0804">Transcription</keyword>
<dbReference type="InterPro" id="IPR036388">
    <property type="entry name" value="WH-like_DNA-bd_sf"/>
</dbReference>
<dbReference type="Proteomes" id="UP000183561">
    <property type="component" value="Unassembled WGS sequence"/>
</dbReference>
<dbReference type="SUPFAM" id="SSF52540">
    <property type="entry name" value="P-loop containing nucleoside triphosphate hydrolases"/>
    <property type="match status" value="1"/>
</dbReference>
<feature type="domain" description="Bacterial transcriptional activator" evidence="6">
    <location>
        <begin position="876"/>
        <end position="1014"/>
    </location>
</feature>
<keyword evidence="3" id="KW-0238">DNA-binding</keyword>
<keyword evidence="8" id="KW-1185">Reference proteome</keyword>
<dbReference type="Pfam" id="PF25873">
    <property type="entry name" value="WHD_MalT"/>
    <property type="match status" value="1"/>
</dbReference>
<dbReference type="SUPFAM" id="SSF46894">
    <property type="entry name" value="C-terminal effector domain of the bipartite response regulators"/>
    <property type="match status" value="1"/>
</dbReference>
<evidence type="ECO:0000259" key="5">
    <source>
        <dbReference type="SMART" id="SM00862"/>
    </source>
</evidence>
<dbReference type="GO" id="GO:0003677">
    <property type="term" value="F:DNA binding"/>
    <property type="evidence" value="ECO:0007669"/>
    <property type="project" value="UniProtKB-KW"/>
</dbReference>
<evidence type="ECO:0000313" key="7">
    <source>
        <dbReference type="EMBL" id="SED93860.1"/>
    </source>
</evidence>
<protein>
    <submittedName>
        <fullName evidence="7">Transcriptional regulatory protein, C terminal</fullName>
    </submittedName>
</protein>
<keyword evidence="2" id="KW-0805">Transcription regulation</keyword>
<dbReference type="AlphaFoldDB" id="A0A1H5ES13"/>
<gene>
    <name evidence="7" type="ORF">SAMN04490239_9328</name>
</gene>
<accession>A0A1H5ES13</accession>
<evidence type="ECO:0000256" key="4">
    <source>
        <dbReference type="ARBA" id="ARBA00023163"/>
    </source>
</evidence>
<evidence type="ECO:0000256" key="3">
    <source>
        <dbReference type="ARBA" id="ARBA00023125"/>
    </source>
</evidence>
<dbReference type="Pfam" id="PF03704">
    <property type="entry name" value="BTAD"/>
    <property type="match status" value="1"/>
</dbReference>
<evidence type="ECO:0000256" key="1">
    <source>
        <dbReference type="ARBA" id="ARBA00005820"/>
    </source>
</evidence>
<dbReference type="SMART" id="SM00862">
    <property type="entry name" value="Trans_reg_C"/>
    <property type="match status" value="1"/>
</dbReference>
<dbReference type="SUPFAM" id="SSF48452">
    <property type="entry name" value="TPR-like"/>
    <property type="match status" value="2"/>
</dbReference>
<dbReference type="PANTHER" id="PTHR35807:SF1">
    <property type="entry name" value="TRANSCRIPTIONAL REGULATOR REDD"/>
    <property type="match status" value="1"/>
</dbReference>
<dbReference type="Gene3D" id="3.40.50.300">
    <property type="entry name" value="P-loop containing nucleotide triphosphate hydrolases"/>
    <property type="match status" value="1"/>
</dbReference>
<dbReference type="InterPro" id="IPR005158">
    <property type="entry name" value="BTAD"/>
</dbReference>
<dbReference type="EMBL" id="FNSV01000007">
    <property type="protein sequence ID" value="SED93860.1"/>
    <property type="molecule type" value="Genomic_DNA"/>
</dbReference>
<evidence type="ECO:0000259" key="6">
    <source>
        <dbReference type="SMART" id="SM01043"/>
    </source>
</evidence>
<evidence type="ECO:0000313" key="8">
    <source>
        <dbReference type="Proteomes" id="UP000183561"/>
    </source>
</evidence>
<evidence type="ECO:0000256" key="2">
    <source>
        <dbReference type="ARBA" id="ARBA00023015"/>
    </source>
</evidence>
<dbReference type="InterPro" id="IPR027417">
    <property type="entry name" value="P-loop_NTPase"/>
</dbReference>
<dbReference type="GO" id="GO:0006355">
    <property type="term" value="P:regulation of DNA-templated transcription"/>
    <property type="evidence" value="ECO:0007669"/>
    <property type="project" value="InterPro"/>
</dbReference>
<reference evidence="8" key="1">
    <citation type="submission" date="2016-10" db="EMBL/GenBank/DDBJ databases">
        <authorList>
            <person name="Varghese N."/>
            <person name="Submissions S."/>
        </authorList>
    </citation>
    <scope>NUCLEOTIDE SEQUENCE [LARGE SCALE GENOMIC DNA]</scope>
    <source>
        <strain evidence="8">DSM 44498</strain>
    </source>
</reference>
<dbReference type="InterPro" id="IPR051677">
    <property type="entry name" value="AfsR-DnrI-RedD_regulator"/>
</dbReference>